<dbReference type="Pfam" id="PF21105">
    <property type="entry name" value="DyP_N"/>
    <property type="match status" value="1"/>
</dbReference>
<dbReference type="GO" id="GO:0004601">
    <property type="term" value="F:peroxidase activity"/>
    <property type="evidence" value="ECO:0007669"/>
    <property type="project" value="UniProtKB-KW"/>
</dbReference>
<evidence type="ECO:0000256" key="4">
    <source>
        <dbReference type="ARBA" id="ARBA00022723"/>
    </source>
</evidence>
<accession>A0A0C9TZG2</accession>
<dbReference type="OrthoDB" id="3207336at2759"/>
<keyword evidence="2" id="KW-0575">Peroxidase</keyword>
<dbReference type="GO" id="GO:0005829">
    <property type="term" value="C:cytosol"/>
    <property type="evidence" value="ECO:0007669"/>
    <property type="project" value="TreeGrafter"/>
</dbReference>
<evidence type="ECO:0000256" key="5">
    <source>
        <dbReference type="ARBA" id="ARBA00022729"/>
    </source>
</evidence>
<feature type="domain" description="Dyp-type peroxidase C-terminal" evidence="9">
    <location>
        <begin position="191"/>
        <end position="362"/>
    </location>
</feature>
<keyword evidence="3" id="KW-0349">Heme</keyword>
<protein>
    <recommendedName>
        <fullName evidence="13">Peroxidase</fullName>
    </recommendedName>
</protein>
<name>A0A0C9TZG2_SPHS4</name>
<evidence type="ECO:0000313" key="12">
    <source>
        <dbReference type="Proteomes" id="UP000054279"/>
    </source>
</evidence>
<dbReference type="InterPro" id="IPR049509">
    <property type="entry name" value="DyP_N"/>
</dbReference>
<dbReference type="HOGENOM" id="CLU_015125_2_0_1"/>
<evidence type="ECO:0000256" key="2">
    <source>
        <dbReference type="ARBA" id="ARBA00022559"/>
    </source>
</evidence>
<comment type="cofactor">
    <cofactor evidence="1">
        <name>heme b</name>
        <dbReference type="ChEBI" id="CHEBI:60344"/>
    </cofactor>
</comment>
<dbReference type="GO" id="GO:0046872">
    <property type="term" value="F:metal ion binding"/>
    <property type="evidence" value="ECO:0007669"/>
    <property type="project" value="UniProtKB-KW"/>
</dbReference>
<comment type="similarity">
    <text evidence="8">Belongs to the DyP-type peroxidase family.</text>
</comment>
<keyword evidence="6" id="KW-0560">Oxidoreductase</keyword>
<dbReference type="GO" id="GO:0020037">
    <property type="term" value="F:heme binding"/>
    <property type="evidence" value="ECO:0007669"/>
    <property type="project" value="InterPro"/>
</dbReference>
<dbReference type="SUPFAM" id="SSF54909">
    <property type="entry name" value="Dimeric alpha+beta barrel"/>
    <property type="match status" value="1"/>
</dbReference>
<evidence type="ECO:0000256" key="7">
    <source>
        <dbReference type="ARBA" id="ARBA00023004"/>
    </source>
</evidence>
<dbReference type="PROSITE" id="PS51404">
    <property type="entry name" value="DYP_PEROXIDASE"/>
    <property type="match status" value="1"/>
</dbReference>
<dbReference type="Pfam" id="PF20628">
    <property type="entry name" value="Dyp_perox_C"/>
    <property type="match status" value="1"/>
</dbReference>
<sequence length="435" mass="46179">VSVGMKKNQEAFFFFSINNAATFKSQLALNISKIITSATQLLSVSTQPITAVNVAFSKLGLDALGVTDDLGDVLFSAGQKANAGAIGDNLNNWEPAFLNQSIHGVFLVASDSVDNVHTQISQIRAILGNSISEVYRLGAAARPGDQQGHEHFGFLDGISQPALQNFNTPLPGQVVVPPGIIIVGADGDAITTRPSWATGGSFLAFRQLKQLVPEFNAFLAANPLPVPGLTPAQGSALLGARMIGRWPSGAPVDLSPLADDPALGADPTRNNNFTYMHDGFNFTSDQTHCPFAAHTRKSNPRADLPATAIVNKHIIRSGIPYGPEVTGSEATSGITTQDRGLAFVAYQSDISNGFFFLQANWFDNPNFIVGKSDPTPGWDPILGQILSTQTGPRFTSGLDPTDPNRDLTLPDFIISEGGEYFFSPPISALVAGMEV</sequence>
<gene>
    <name evidence="11" type="ORF">M422DRAFT_191312</name>
</gene>
<dbReference type="InterPro" id="IPR006314">
    <property type="entry name" value="Dyp_peroxidase"/>
</dbReference>
<evidence type="ECO:0008006" key="13">
    <source>
        <dbReference type="Google" id="ProtNLM"/>
    </source>
</evidence>
<keyword evidence="12" id="KW-1185">Reference proteome</keyword>
<evidence type="ECO:0000256" key="1">
    <source>
        <dbReference type="ARBA" id="ARBA00001970"/>
    </source>
</evidence>
<organism evidence="11 12">
    <name type="scientific">Sphaerobolus stellatus (strain SS14)</name>
    <dbReference type="NCBI Taxonomy" id="990650"/>
    <lineage>
        <taxon>Eukaryota</taxon>
        <taxon>Fungi</taxon>
        <taxon>Dikarya</taxon>
        <taxon>Basidiomycota</taxon>
        <taxon>Agaricomycotina</taxon>
        <taxon>Agaricomycetes</taxon>
        <taxon>Phallomycetidae</taxon>
        <taxon>Geastrales</taxon>
        <taxon>Sphaerobolaceae</taxon>
        <taxon>Sphaerobolus</taxon>
    </lineage>
</organism>
<feature type="domain" description="DyP dimeric alpha+beta barrel" evidence="10">
    <location>
        <begin position="3"/>
        <end position="143"/>
    </location>
</feature>
<feature type="non-terminal residue" evidence="11">
    <location>
        <position position="435"/>
    </location>
</feature>
<keyword evidence="4" id="KW-0479">Metal-binding</keyword>
<dbReference type="Proteomes" id="UP000054279">
    <property type="component" value="Unassembled WGS sequence"/>
</dbReference>
<keyword evidence="7" id="KW-0408">Iron</keyword>
<proteinExistence type="inferred from homology"/>
<dbReference type="PANTHER" id="PTHR30521:SF4">
    <property type="entry name" value="DEFERROCHELATASE"/>
    <property type="match status" value="1"/>
</dbReference>
<keyword evidence="5" id="KW-0732">Signal</keyword>
<dbReference type="InterPro" id="IPR048328">
    <property type="entry name" value="Dyp_perox_C"/>
</dbReference>
<evidence type="ECO:0000256" key="3">
    <source>
        <dbReference type="ARBA" id="ARBA00022617"/>
    </source>
</evidence>
<evidence type="ECO:0000259" key="9">
    <source>
        <dbReference type="Pfam" id="PF20628"/>
    </source>
</evidence>
<reference evidence="11 12" key="1">
    <citation type="submission" date="2014-06" db="EMBL/GenBank/DDBJ databases">
        <title>Evolutionary Origins and Diversification of the Mycorrhizal Mutualists.</title>
        <authorList>
            <consortium name="DOE Joint Genome Institute"/>
            <consortium name="Mycorrhizal Genomics Consortium"/>
            <person name="Kohler A."/>
            <person name="Kuo A."/>
            <person name="Nagy L.G."/>
            <person name="Floudas D."/>
            <person name="Copeland A."/>
            <person name="Barry K.W."/>
            <person name="Cichocki N."/>
            <person name="Veneault-Fourrey C."/>
            <person name="LaButti K."/>
            <person name="Lindquist E.A."/>
            <person name="Lipzen A."/>
            <person name="Lundell T."/>
            <person name="Morin E."/>
            <person name="Murat C."/>
            <person name="Riley R."/>
            <person name="Ohm R."/>
            <person name="Sun H."/>
            <person name="Tunlid A."/>
            <person name="Henrissat B."/>
            <person name="Grigoriev I.V."/>
            <person name="Hibbett D.S."/>
            <person name="Martin F."/>
        </authorList>
    </citation>
    <scope>NUCLEOTIDE SEQUENCE [LARGE SCALE GENOMIC DNA]</scope>
    <source>
        <strain evidence="11 12">SS14</strain>
    </source>
</reference>
<dbReference type="AlphaFoldDB" id="A0A0C9TZG2"/>
<evidence type="ECO:0000259" key="10">
    <source>
        <dbReference type="Pfam" id="PF21105"/>
    </source>
</evidence>
<dbReference type="PANTHER" id="PTHR30521">
    <property type="entry name" value="DEFERROCHELATASE/PEROXIDASE"/>
    <property type="match status" value="1"/>
</dbReference>
<dbReference type="InterPro" id="IPR011008">
    <property type="entry name" value="Dimeric_a/b-barrel"/>
</dbReference>
<evidence type="ECO:0000256" key="8">
    <source>
        <dbReference type="ARBA" id="ARBA00025737"/>
    </source>
</evidence>
<evidence type="ECO:0000256" key="6">
    <source>
        <dbReference type="ARBA" id="ARBA00023002"/>
    </source>
</evidence>
<feature type="non-terminal residue" evidence="11">
    <location>
        <position position="1"/>
    </location>
</feature>
<evidence type="ECO:0000313" key="11">
    <source>
        <dbReference type="EMBL" id="KIJ27204.1"/>
    </source>
</evidence>
<dbReference type="EMBL" id="KN837343">
    <property type="protein sequence ID" value="KIJ27204.1"/>
    <property type="molecule type" value="Genomic_DNA"/>
</dbReference>
<dbReference type="NCBIfam" id="TIGR01413">
    <property type="entry name" value="Dyp_perox_fam"/>
    <property type="match status" value="1"/>
</dbReference>